<organism evidence="18 19">
    <name type="scientific">Hominiventricola filiformis</name>
    <dbReference type="NCBI Taxonomy" id="2885352"/>
    <lineage>
        <taxon>Bacteria</taxon>
        <taxon>Bacillati</taxon>
        <taxon>Bacillota</taxon>
        <taxon>Clostridia</taxon>
        <taxon>Lachnospirales</taxon>
        <taxon>Lachnospiraceae</taxon>
        <taxon>Hominiventricola</taxon>
    </lineage>
</organism>
<dbReference type="SUPFAM" id="SSF56601">
    <property type="entry name" value="beta-lactamase/transpeptidase-like"/>
    <property type="match status" value="1"/>
</dbReference>
<keyword evidence="7" id="KW-0732">Signal</keyword>
<feature type="active site" description="Proton acceptor" evidence="13">
    <location>
        <position position="43"/>
    </location>
</feature>
<evidence type="ECO:0000256" key="4">
    <source>
        <dbReference type="ARBA" id="ARBA00012448"/>
    </source>
</evidence>
<evidence type="ECO:0000259" key="17">
    <source>
        <dbReference type="Pfam" id="PF07943"/>
    </source>
</evidence>
<accession>A0AAE3A8B9</accession>
<evidence type="ECO:0000256" key="1">
    <source>
        <dbReference type="ARBA" id="ARBA00003217"/>
    </source>
</evidence>
<dbReference type="GO" id="GO:0009252">
    <property type="term" value="P:peptidoglycan biosynthetic process"/>
    <property type="evidence" value="ECO:0007669"/>
    <property type="project" value="UniProtKB-KW"/>
</dbReference>
<keyword evidence="5 18" id="KW-0121">Carboxypeptidase</keyword>
<evidence type="ECO:0000256" key="10">
    <source>
        <dbReference type="ARBA" id="ARBA00022984"/>
    </source>
</evidence>
<keyword evidence="9" id="KW-0133">Cell shape</keyword>
<dbReference type="InterPro" id="IPR015956">
    <property type="entry name" value="Peniciliin-bd_prot_C_sf"/>
</dbReference>
<evidence type="ECO:0000256" key="13">
    <source>
        <dbReference type="PIRSR" id="PIRSR618044-1"/>
    </source>
</evidence>
<dbReference type="PANTHER" id="PTHR21581">
    <property type="entry name" value="D-ALANYL-D-ALANINE CARBOXYPEPTIDASE"/>
    <property type="match status" value="1"/>
</dbReference>
<evidence type="ECO:0000256" key="7">
    <source>
        <dbReference type="ARBA" id="ARBA00022729"/>
    </source>
</evidence>
<evidence type="ECO:0000256" key="11">
    <source>
        <dbReference type="ARBA" id="ARBA00023316"/>
    </source>
</evidence>
<dbReference type="GO" id="GO:0009002">
    <property type="term" value="F:serine-type D-Ala-D-Ala carboxypeptidase activity"/>
    <property type="evidence" value="ECO:0007669"/>
    <property type="project" value="UniProtKB-EC"/>
</dbReference>
<dbReference type="Proteomes" id="UP001198220">
    <property type="component" value="Unassembled WGS sequence"/>
</dbReference>
<dbReference type="Gene3D" id="3.40.710.10">
    <property type="entry name" value="DD-peptidase/beta-lactamase superfamily"/>
    <property type="match status" value="1"/>
</dbReference>
<dbReference type="AlphaFoldDB" id="A0AAE3A8B9"/>
<reference evidence="18 19" key="1">
    <citation type="submission" date="2021-10" db="EMBL/GenBank/DDBJ databases">
        <title>Anaerobic single-cell dispensing facilitates the cultivation of human gut bacteria.</title>
        <authorList>
            <person name="Afrizal A."/>
        </authorList>
    </citation>
    <scope>NUCLEOTIDE SEQUENCE [LARGE SCALE GENOMIC DNA]</scope>
    <source>
        <strain evidence="18 19">CLA-AA-H276</strain>
    </source>
</reference>
<evidence type="ECO:0000256" key="3">
    <source>
        <dbReference type="ARBA" id="ARBA00007164"/>
    </source>
</evidence>
<dbReference type="InterPro" id="IPR018044">
    <property type="entry name" value="Peptidase_S11"/>
</dbReference>
<dbReference type="Gene3D" id="2.60.410.10">
    <property type="entry name" value="D-Ala-D-Ala carboxypeptidase, C-terminal domain"/>
    <property type="match status" value="1"/>
</dbReference>
<protein>
    <recommendedName>
        <fullName evidence="4">serine-type D-Ala-D-Ala carboxypeptidase</fullName>
        <ecNumber evidence="4">3.4.16.4</ecNumber>
    </recommendedName>
</protein>
<feature type="domain" description="Peptidase S11 D-Ala-D-Ala carboxypeptidase A C-terminal" evidence="17">
    <location>
        <begin position="272"/>
        <end position="347"/>
    </location>
</feature>
<keyword evidence="19" id="KW-1185">Reference proteome</keyword>
<evidence type="ECO:0000256" key="8">
    <source>
        <dbReference type="ARBA" id="ARBA00022801"/>
    </source>
</evidence>
<evidence type="ECO:0000256" key="14">
    <source>
        <dbReference type="PIRSR" id="PIRSR618044-2"/>
    </source>
</evidence>
<evidence type="ECO:0000313" key="18">
    <source>
        <dbReference type="EMBL" id="MCC2125411.1"/>
    </source>
</evidence>
<dbReference type="InterPro" id="IPR037167">
    <property type="entry name" value="Peptidase_S11_C_sf"/>
</dbReference>
<comment type="pathway">
    <text evidence="2">Cell wall biogenesis; peptidoglycan biosynthesis.</text>
</comment>
<evidence type="ECO:0000256" key="12">
    <source>
        <dbReference type="ARBA" id="ARBA00034000"/>
    </source>
</evidence>
<dbReference type="EMBL" id="JAJEPS010000003">
    <property type="protein sequence ID" value="MCC2125411.1"/>
    <property type="molecule type" value="Genomic_DNA"/>
</dbReference>
<dbReference type="Pfam" id="PF00768">
    <property type="entry name" value="Peptidase_S11"/>
    <property type="match status" value="1"/>
</dbReference>
<dbReference type="PRINTS" id="PR00725">
    <property type="entry name" value="DADACBPTASE1"/>
</dbReference>
<feature type="active site" description="Acyl-ester intermediate" evidence="13">
    <location>
        <position position="40"/>
    </location>
</feature>
<keyword evidence="11" id="KW-0961">Cell wall biogenesis/degradation</keyword>
<gene>
    <name evidence="18" type="ORF">LKD36_04370</name>
</gene>
<comment type="function">
    <text evidence="1">Removes C-terminal D-alanyl residues from sugar-peptide cell wall precursors.</text>
</comment>
<evidence type="ECO:0000256" key="2">
    <source>
        <dbReference type="ARBA" id="ARBA00004752"/>
    </source>
</evidence>
<feature type="active site" evidence="13">
    <location>
        <position position="95"/>
    </location>
</feature>
<evidence type="ECO:0000259" key="16">
    <source>
        <dbReference type="Pfam" id="PF00768"/>
    </source>
</evidence>
<evidence type="ECO:0000313" key="19">
    <source>
        <dbReference type="Proteomes" id="UP001198220"/>
    </source>
</evidence>
<sequence length="371" mass="40831">MPLTAAEPENLHAAAAVLMDAESGRVLFEKNGTEKLPMASTTKIMTLLIALENADPDGIVTVSSRAASMPEVKLHIREGERYRLLDLLYSLILESHNDTAVAIAEHIGGSVEQFAFMMNQKARDLGCFDTYFITPNGLDAQDEHGIHSTTAKDLARIMRFCIRNEEFLAITRTASHTFSDLDGTRNFTVQNKNAFLNMMDGVLSGKTGFTGNAGYCYVCAMESGGKHLISVVLACGWPGNRTWKWQDTTKLMNYGLSDFEIKTFGDEIPVLAPVPVRNGRSSKISLSVTAAPKELLCRKEDTFSMDILIPDTLTAPVTAGEMMGTVVYYLNGSILDLFPITACEDIPAIDFRFIFQQVTEKWLPGTPPESH</sequence>
<feature type="binding site" evidence="14">
    <location>
        <position position="206"/>
    </location>
    <ligand>
        <name>substrate</name>
    </ligand>
</feature>
<keyword evidence="8" id="KW-0378">Hydrolase</keyword>
<dbReference type="RefSeq" id="WP_308458855.1">
    <property type="nucleotide sequence ID" value="NZ_JAJEPS010000003.1"/>
</dbReference>
<proteinExistence type="inferred from homology"/>
<dbReference type="PANTHER" id="PTHR21581:SF33">
    <property type="entry name" value="D-ALANYL-D-ALANINE CARBOXYPEPTIDASE DACB"/>
    <property type="match status" value="1"/>
</dbReference>
<evidence type="ECO:0000256" key="6">
    <source>
        <dbReference type="ARBA" id="ARBA00022670"/>
    </source>
</evidence>
<dbReference type="GO" id="GO:0071555">
    <property type="term" value="P:cell wall organization"/>
    <property type="evidence" value="ECO:0007669"/>
    <property type="project" value="UniProtKB-KW"/>
</dbReference>
<dbReference type="InterPro" id="IPR001967">
    <property type="entry name" value="Peptidase_S11_N"/>
</dbReference>
<comment type="catalytic activity">
    <reaction evidence="12">
        <text>Preferential cleavage: (Ac)2-L-Lys-D-Ala-|-D-Ala. Also transpeptidation of peptidyl-alanyl moieties that are N-acyl substituents of D-alanine.</text>
        <dbReference type="EC" id="3.4.16.4"/>
    </reaction>
</comment>
<dbReference type="GO" id="GO:0006508">
    <property type="term" value="P:proteolysis"/>
    <property type="evidence" value="ECO:0007669"/>
    <property type="project" value="UniProtKB-KW"/>
</dbReference>
<evidence type="ECO:0000256" key="15">
    <source>
        <dbReference type="RuleBase" id="RU004016"/>
    </source>
</evidence>
<comment type="similarity">
    <text evidence="3 15">Belongs to the peptidase S11 family.</text>
</comment>
<evidence type="ECO:0000256" key="5">
    <source>
        <dbReference type="ARBA" id="ARBA00022645"/>
    </source>
</evidence>
<evidence type="ECO:0000256" key="9">
    <source>
        <dbReference type="ARBA" id="ARBA00022960"/>
    </source>
</evidence>
<keyword evidence="6" id="KW-0645">Protease</keyword>
<keyword evidence="10" id="KW-0573">Peptidoglycan synthesis</keyword>
<dbReference type="InterPro" id="IPR012907">
    <property type="entry name" value="Peptidase_S11_C"/>
</dbReference>
<name>A0AAE3A8B9_9FIRM</name>
<dbReference type="GO" id="GO:0008360">
    <property type="term" value="P:regulation of cell shape"/>
    <property type="evidence" value="ECO:0007669"/>
    <property type="project" value="UniProtKB-KW"/>
</dbReference>
<dbReference type="EC" id="3.4.16.4" evidence="4"/>
<feature type="domain" description="Peptidase S11 D-alanyl-D-alanine carboxypeptidase A N-terminal" evidence="16">
    <location>
        <begin position="5"/>
        <end position="233"/>
    </location>
</feature>
<dbReference type="SUPFAM" id="SSF69189">
    <property type="entry name" value="Penicillin-binding protein associated domain"/>
    <property type="match status" value="1"/>
</dbReference>
<comment type="caution">
    <text evidence="18">The sequence shown here is derived from an EMBL/GenBank/DDBJ whole genome shotgun (WGS) entry which is preliminary data.</text>
</comment>
<dbReference type="InterPro" id="IPR012338">
    <property type="entry name" value="Beta-lactam/transpept-like"/>
</dbReference>
<dbReference type="Pfam" id="PF07943">
    <property type="entry name" value="PBP5_C"/>
    <property type="match status" value="1"/>
</dbReference>